<accession>A0ABT3PXA1</accession>
<protein>
    <submittedName>
        <fullName evidence="2">Uncharacterized protein</fullName>
    </submittedName>
</protein>
<dbReference type="EMBL" id="JAJNDC010000001">
    <property type="protein sequence ID" value="MCW9712477.1"/>
    <property type="molecule type" value="Genomic_DNA"/>
</dbReference>
<dbReference type="Proteomes" id="UP001207337">
    <property type="component" value="Unassembled WGS sequence"/>
</dbReference>
<keyword evidence="1" id="KW-0812">Transmembrane</keyword>
<comment type="caution">
    <text evidence="2">The sequence shown here is derived from an EMBL/GenBank/DDBJ whole genome shotgun (WGS) entry which is preliminary data.</text>
</comment>
<dbReference type="RefSeq" id="WP_265788459.1">
    <property type="nucleotide sequence ID" value="NZ_BAABRS010000001.1"/>
</dbReference>
<reference evidence="2 3" key="1">
    <citation type="submission" date="2021-11" db="EMBL/GenBank/DDBJ databases">
        <title>Aliifidinibius sp. nov., a new bacterium isolated from saline soil.</title>
        <authorList>
            <person name="Galisteo C."/>
            <person name="De La Haba R."/>
            <person name="Sanchez-Porro C."/>
            <person name="Ventosa A."/>
        </authorList>
    </citation>
    <scope>NUCLEOTIDE SEQUENCE [LARGE SCALE GENOMIC DNA]</scope>
    <source>
        <strain evidence="2 3">KACC 190600</strain>
    </source>
</reference>
<keyword evidence="1" id="KW-0472">Membrane</keyword>
<feature type="transmembrane region" description="Helical" evidence="1">
    <location>
        <begin position="62"/>
        <end position="83"/>
    </location>
</feature>
<sequence>MIPTIGIGLGLALIGLGVLGMLYSGIQSLIKGKAEFKKVGTMLVPFVVFGISYGVFGDITEAGVATMIFMMAAMILLIFLTGLRGTLNI</sequence>
<name>A0ABT3PXA1_9BACT</name>
<keyword evidence="1" id="KW-1133">Transmembrane helix</keyword>
<feature type="transmembrane region" description="Helical" evidence="1">
    <location>
        <begin position="38"/>
        <end position="56"/>
    </location>
</feature>
<evidence type="ECO:0000313" key="2">
    <source>
        <dbReference type="EMBL" id="MCW9712477.1"/>
    </source>
</evidence>
<keyword evidence="3" id="KW-1185">Reference proteome</keyword>
<organism evidence="2 3">
    <name type="scientific">Fodinibius salicampi</name>
    <dbReference type="NCBI Taxonomy" id="1920655"/>
    <lineage>
        <taxon>Bacteria</taxon>
        <taxon>Pseudomonadati</taxon>
        <taxon>Balneolota</taxon>
        <taxon>Balneolia</taxon>
        <taxon>Balneolales</taxon>
        <taxon>Balneolaceae</taxon>
        <taxon>Fodinibius</taxon>
    </lineage>
</organism>
<proteinExistence type="predicted"/>
<gene>
    <name evidence="2" type="ORF">LQ318_06120</name>
</gene>
<evidence type="ECO:0000256" key="1">
    <source>
        <dbReference type="SAM" id="Phobius"/>
    </source>
</evidence>
<feature type="transmembrane region" description="Helical" evidence="1">
    <location>
        <begin position="6"/>
        <end position="26"/>
    </location>
</feature>
<evidence type="ECO:0000313" key="3">
    <source>
        <dbReference type="Proteomes" id="UP001207337"/>
    </source>
</evidence>